<dbReference type="AlphaFoldDB" id="A0A3M7DDU9"/>
<accession>A0A3M7DDU9</accession>
<gene>
    <name evidence="2" type="ORF">D0865_00452</name>
</gene>
<protein>
    <submittedName>
        <fullName evidence="2">Uncharacterized protein</fullName>
    </submittedName>
</protein>
<dbReference type="VEuPathDB" id="FungiDB:BTJ68_11594"/>
<feature type="region of interest" description="Disordered" evidence="1">
    <location>
        <begin position="1"/>
        <end position="116"/>
    </location>
</feature>
<sequence>MPSEQQKKRQVENGGELPGPSSKRSKPDTPHTEQSVEAEGSGGCSTATGETLPVPGKERSGDSTAVERLGDKMVQEMNEPRDGESAAGMGVSTEKTGDHQTRRNRRSRPKLGREDLLKGRYSSLGVPLVELRQQMIQRCKQILCQESPVFQGSESEDSESESE</sequence>
<dbReference type="EMBL" id="QWIN01000013">
    <property type="protein sequence ID" value="RMY62390.1"/>
    <property type="molecule type" value="Genomic_DNA"/>
</dbReference>
<proteinExistence type="predicted"/>
<evidence type="ECO:0000256" key="1">
    <source>
        <dbReference type="SAM" id="MobiDB-lite"/>
    </source>
</evidence>
<feature type="compositionally biased region" description="Basic and acidic residues" evidence="1">
    <location>
        <begin position="68"/>
        <end position="84"/>
    </location>
</feature>
<feature type="compositionally biased region" description="Basic and acidic residues" evidence="1">
    <location>
        <begin position="1"/>
        <end position="11"/>
    </location>
</feature>
<evidence type="ECO:0000313" key="2">
    <source>
        <dbReference type="EMBL" id="RMY62390.1"/>
    </source>
</evidence>
<dbReference type="OrthoDB" id="3877097at2759"/>
<dbReference type="Proteomes" id="UP000270230">
    <property type="component" value="Unassembled WGS sequence"/>
</dbReference>
<reference evidence="2 3" key="1">
    <citation type="journal article" date="2018" name="BMC Genomics">
        <title>Genomic evidence for intraspecific hybridization in a clonal and extremely halotolerant yeast.</title>
        <authorList>
            <person name="Gostincar C."/>
            <person name="Stajich J.E."/>
            <person name="Zupancic J."/>
            <person name="Zalar P."/>
            <person name="Gunde-Cimerman N."/>
        </authorList>
    </citation>
    <scope>NUCLEOTIDE SEQUENCE [LARGE SCALE GENOMIC DNA]</scope>
    <source>
        <strain evidence="2 3">EXF-151</strain>
    </source>
</reference>
<comment type="caution">
    <text evidence="2">The sequence shown here is derived from an EMBL/GenBank/DDBJ whole genome shotgun (WGS) entry which is preliminary data.</text>
</comment>
<evidence type="ECO:0000313" key="3">
    <source>
        <dbReference type="Proteomes" id="UP000270230"/>
    </source>
</evidence>
<organism evidence="2 3">
    <name type="scientific">Hortaea werneckii</name>
    <name type="common">Black yeast</name>
    <name type="synonym">Cladosporium werneckii</name>
    <dbReference type="NCBI Taxonomy" id="91943"/>
    <lineage>
        <taxon>Eukaryota</taxon>
        <taxon>Fungi</taxon>
        <taxon>Dikarya</taxon>
        <taxon>Ascomycota</taxon>
        <taxon>Pezizomycotina</taxon>
        <taxon>Dothideomycetes</taxon>
        <taxon>Dothideomycetidae</taxon>
        <taxon>Mycosphaerellales</taxon>
        <taxon>Teratosphaeriaceae</taxon>
        <taxon>Hortaea</taxon>
    </lineage>
</organism>
<name>A0A3M7DDU9_HORWE</name>